<protein>
    <submittedName>
        <fullName evidence="2">Uncharacterized protein</fullName>
    </submittedName>
</protein>
<feature type="region of interest" description="Disordered" evidence="1">
    <location>
        <begin position="1"/>
        <end position="49"/>
    </location>
</feature>
<sequence length="167" mass="18505">MATKRQQAAAKKNIKKAQAKWKSMTKRQHTLAQPQGRGRAKPGTSGKGKFYRIEVRPKSEFTSFRVQDVGKAGGLERLAGRRSSGSWDTVSWLISKEDAKVEKGHLVITDAKARSVLKSLSGRIVHVKGDVFKAHPRKNVPEAAKPTPAMRRAQKANIKKAQAARRK</sequence>
<evidence type="ECO:0000313" key="3">
    <source>
        <dbReference type="Proteomes" id="UP000176377"/>
    </source>
</evidence>
<name>A0A1F6DEE1_9BACT</name>
<proteinExistence type="predicted"/>
<feature type="compositionally biased region" description="Basic residues" evidence="1">
    <location>
        <begin position="12"/>
        <end position="29"/>
    </location>
</feature>
<evidence type="ECO:0000256" key="1">
    <source>
        <dbReference type="SAM" id="MobiDB-lite"/>
    </source>
</evidence>
<feature type="compositionally biased region" description="Low complexity" evidence="1">
    <location>
        <begin position="1"/>
        <end position="11"/>
    </location>
</feature>
<dbReference type="EMBL" id="MFLA01000016">
    <property type="protein sequence ID" value="OGG59798.1"/>
    <property type="molecule type" value="Genomic_DNA"/>
</dbReference>
<dbReference type="Proteomes" id="UP000176377">
    <property type="component" value="Unassembled WGS sequence"/>
</dbReference>
<evidence type="ECO:0000313" key="2">
    <source>
        <dbReference type="EMBL" id="OGG59798.1"/>
    </source>
</evidence>
<feature type="region of interest" description="Disordered" evidence="1">
    <location>
        <begin position="136"/>
        <end position="167"/>
    </location>
</feature>
<dbReference type="AlphaFoldDB" id="A0A1F6DEE1"/>
<feature type="compositionally biased region" description="Basic residues" evidence="1">
    <location>
        <begin position="152"/>
        <end position="167"/>
    </location>
</feature>
<reference evidence="2 3" key="1">
    <citation type="journal article" date="2016" name="Nat. Commun.">
        <title>Thousands of microbial genomes shed light on interconnected biogeochemical processes in an aquifer system.</title>
        <authorList>
            <person name="Anantharaman K."/>
            <person name="Brown C.T."/>
            <person name="Hug L.A."/>
            <person name="Sharon I."/>
            <person name="Castelle C.J."/>
            <person name="Probst A.J."/>
            <person name="Thomas B.C."/>
            <person name="Singh A."/>
            <person name="Wilkins M.J."/>
            <person name="Karaoz U."/>
            <person name="Brodie E.L."/>
            <person name="Williams K.H."/>
            <person name="Hubbard S.S."/>
            <person name="Banfield J.F."/>
        </authorList>
    </citation>
    <scope>NUCLEOTIDE SEQUENCE [LARGE SCALE GENOMIC DNA]</scope>
</reference>
<gene>
    <name evidence="2" type="ORF">A2765_04395</name>
</gene>
<comment type="caution">
    <text evidence="2">The sequence shown here is derived from an EMBL/GenBank/DDBJ whole genome shotgun (WGS) entry which is preliminary data.</text>
</comment>
<accession>A0A1F6DEE1</accession>
<organism evidence="2 3">
    <name type="scientific">Candidatus Kaiserbacteria bacterium RIFCSPHIGHO2_01_FULL_56_24</name>
    <dbReference type="NCBI Taxonomy" id="1798487"/>
    <lineage>
        <taxon>Bacteria</taxon>
        <taxon>Candidatus Kaiseribacteriota</taxon>
    </lineage>
</organism>